<sequence length="42" mass="4279">MPGDARRLLAAEGPTAFLNGITAGAGHGAEGFTSVVERVRKP</sequence>
<keyword evidence="2" id="KW-1185">Reference proteome</keyword>
<dbReference type="RefSeq" id="WP_311600995.1">
    <property type="nucleotide sequence ID" value="NZ_JAVREM010000029.1"/>
</dbReference>
<name>A0ABU2LT91_9ACTN</name>
<evidence type="ECO:0000313" key="1">
    <source>
        <dbReference type="EMBL" id="MDT0320814.1"/>
    </source>
</evidence>
<dbReference type="Proteomes" id="UP001183420">
    <property type="component" value="Unassembled WGS sequence"/>
</dbReference>
<evidence type="ECO:0000313" key="2">
    <source>
        <dbReference type="Proteomes" id="UP001183420"/>
    </source>
</evidence>
<dbReference type="EMBL" id="JAVREM010000029">
    <property type="protein sequence ID" value="MDT0320814.1"/>
    <property type="molecule type" value="Genomic_DNA"/>
</dbReference>
<comment type="caution">
    <text evidence="1">The sequence shown here is derived from an EMBL/GenBank/DDBJ whole genome shotgun (WGS) entry which is preliminary data.</text>
</comment>
<reference evidence="2" key="1">
    <citation type="submission" date="2023-07" db="EMBL/GenBank/DDBJ databases">
        <title>30 novel species of actinomycetes from the DSMZ collection.</title>
        <authorList>
            <person name="Nouioui I."/>
        </authorList>
    </citation>
    <scope>NUCLEOTIDE SEQUENCE [LARGE SCALE GENOMIC DNA]</scope>
    <source>
        <strain evidence="2">DSM 44918</strain>
    </source>
</reference>
<protein>
    <submittedName>
        <fullName evidence="1">Uncharacterized protein</fullName>
    </submittedName>
</protein>
<organism evidence="1 2">
    <name type="scientific">Streptomyces millisiae</name>
    <dbReference type="NCBI Taxonomy" id="3075542"/>
    <lineage>
        <taxon>Bacteria</taxon>
        <taxon>Bacillati</taxon>
        <taxon>Actinomycetota</taxon>
        <taxon>Actinomycetes</taxon>
        <taxon>Kitasatosporales</taxon>
        <taxon>Streptomycetaceae</taxon>
        <taxon>Streptomyces</taxon>
    </lineage>
</organism>
<proteinExistence type="predicted"/>
<accession>A0ABU2LT91</accession>
<gene>
    <name evidence="1" type="ORF">RNC47_21010</name>
</gene>